<dbReference type="InterPro" id="IPR000835">
    <property type="entry name" value="HTH_MarR-typ"/>
</dbReference>
<accession>A0A3P3W0G0</accession>
<dbReference type="InterPro" id="IPR036388">
    <property type="entry name" value="WH-like_DNA-bd_sf"/>
</dbReference>
<proteinExistence type="predicted"/>
<dbReference type="GO" id="GO:0006950">
    <property type="term" value="P:response to stress"/>
    <property type="evidence" value="ECO:0007669"/>
    <property type="project" value="TreeGrafter"/>
</dbReference>
<dbReference type="PANTHER" id="PTHR33164:SF57">
    <property type="entry name" value="MARR-FAMILY TRANSCRIPTIONAL REGULATOR"/>
    <property type="match status" value="1"/>
</dbReference>
<gene>
    <name evidence="2" type="ORF">EG850_04980</name>
</gene>
<dbReference type="EMBL" id="RQVS01000005">
    <property type="protein sequence ID" value="RRJ87179.1"/>
    <property type="molecule type" value="Genomic_DNA"/>
</dbReference>
<dbReference type="AlphaFoldDB" id="A0A3P3W0G0"/>
<dbReference type="InterPro" id="IPR039422">
    <property type="entry name" value="MarR/SlyA-like"/>
</dbReference>
<dbReference type="PRINTS" id="PR00598">
    <property type="entry name" value="HTHMARR"/>
</dbReference>
<name>A0A3P3W0G0_9MICO</name>
<dbReference type="Gene3D" id="1.10.10.10">
    <property type="entry name" value="Winged helix-like DNA-binding domain superfamily/Winged helix DNA-binding domain"/>
    <property type="match status" value="1"/>
</dbReference>
<dbReference type="OrthoDB" id="9154853at2"/>
<dbReference type="GO" id="GO:0003700">
    <property type="term" value="F:DNA-binding transcription factor activity"/>
    <property type="evidence" value="ECO:0007669"/>
    <property type="project" value="InterPro"/>
</dbReference>
<feature type="domain" description="HTH marR-type" evidence="1">
    <location>
        <begin position="8"/>
        <end position="146"/>
    </location>
</feature>
<protein>
    <submittedName>
        <fullName evidence="2">MarR family transcriptional regulator</fullName>
    </submittedName>
</protein>
<sequence>MTTIDPGRAEAVAAVESAFRGLYAEFRTLYMRAAEVVSPGMLPGSFKTLLAIDRCGAISNTELAERIAADKGLVSRQVSELERLGLVERTADPADGRVRVISTTELGRERLAAARKPHEDAISNALSHWPVADIESFAALMHALVRSVAEHPESPDA</sequence>
<evidence type="ECO:0000313" key="2">
    <source>
        <dbReference type="EMBL" id="RRJ87179.1"/>
    </source>
</evidence>
<dbReference type="InterPro" id="IPR036390">
    <property type="entry name" value="WH_DNA-bd_sf"/>
</dbReference>
<dbReference type="Proteomes" id="UP000274391">
    <property type="component" value="Unassembled WGS sequence"/>
</dbReference>
<keyword evidence="3" id="KW-1185">Reference proteome</keyword>
<comment type="caution">
    <text evidence="2">The sequence shown here is derived from an EMBL/GenBank/DDBJ whole genome shotgun (WGS) entry which is preliminary data.</text>
</comment>
<dbReference type="SMART" id="SM00347">
    <property type="entry name" value="HTH_MARR"/>
    <property type="match status" value="1"/>
</dbReference>
<dbReference type="PROSITE" id="PS50995">
    <property type="entry name" value="HTH_MARR_2"/>
    <property type="match status" value="1"/>
</dbReference>
<reference evidence="2 3" key="1">
    <citation type="submission" date="2018-11" db="EMBL/GenBank/DDBJ databases">
        <title>YIM 102482-1 draft genome.</title>
        <authorList>
            <person name="Li G."/>
            <person name="Jiang Y."/>
        </authorList>
    </citation>
    <scope>NUCLEOTIDE SEQUENCE [LARGE SCALE GENOMIC DNA]</scope>
    <source>
        <strain evidence="2 3">YIM 102482-1</strain>
    </source>
</reference>
<dbReference type="SUPFAM" id="SSF46785">
    <property type="entry name" value="Winged helix' DNA-binding domain"/>
    <property type="match status" value="1"/>
</dbReference>
<evidence type="ECO:0000259" key="1">
    <source>
        <dbReference type="PROSITE" id="PS50995"/>
    </source>
</evidence>
<evidence type="ECO:0000313" key="3">
    <source>
        <dbReference type="Proteomes" id="UP000274391"/>
    </source>
</evidence>
<dbReference type="RefSeq" id="WP_124970883.1">
    <property type="nucleotide sequence ID" value="NZ_RQVS01000005.1"/>
</dbReference>
<dbReference type="Pfam" id="PF01047">
    <property type="entry name" value="MarR"/>
    <property type="match status" value="1"/>
</dbReference>
<dbReference type="PANTHER" id="PTHR33164">
    <property type="entry name" value="TRANSCRIPTIONAL REGULATOR, MARR FAMILY"/>
    <property type="match status" value="1"/>
</dbReference>
<organism evidence="2 3">
    <name type="scientific">Gulosibacter macacae</name>
    <dbReference type="NCBI Taxonomy" id="2488791"/>
    <lineage>
        <taxon>Bacteria</taxon>
        <taxon>Bacillati</taxon>
        <taxon>Actinomycetota</taxon>
        <taxon>Actinomycetes</taxon>
        <taxon>Micrococcales</taxon>
        <taxon>Microbacteriaceae</taxon>
        <taxon>Gulosibacter</taxon>
    </lineage>
</organism>